<dbReference type="Proteomes" id="UP000494165">
    <property type="component" value="Unassembled WGS sequence"/>
</dbReference>
<reference evidence="1 2" key="1">
    <citation type="submission" date="2020-04" db="EMBL/GenBank/DDBJ databases">
        <authorList>
            <person name="Alioto T."/>
            <person name="Alioto T."/>
            <person name="Gomez Garrido J."/>
        </authorList>
    </citation>
    <scope>NUCLEOTIDE SEQUENCE [LARGE SCALE GENOMIC DNA]</scope>
</reference>
<accession>A0A8S1E2Q1</accession>
<organism evidence="1 2">
    <name type="scientific">Cloeon dipterum</name>
    <dbReference type="NCBI Taxonomy" id="197152"/>
    <lineage>
        <taxon>Eukaryota</taxon>
        <taxon>Metazoa</taxon>
        <taxon>Ecdysozoa</taxon>
        <taxon>Arthropoda</taxon>
        <taxon>Hexapoda</taxon>
        <taxon>Insecta</taxon>
        <taxon>Pterygota</taxon>
        <taxon>Palaeoptera</taxon>
        <taxon>Ephemeroptera</taxon>
        <taxon>Pisciforma</taxon>
        <taxon>Baetidae</taxon>
        <taxon>Cloeon</taxon>
    </lineage>
</organism>
<keyword evidence="2" id="KW-1185">Reference proteome</keyword>
<dbReference type="AlphaFoldDB" id="A0A8S1E2Q1"/>
<name>A0A8S1E2Q1_9INSE</name>
<comment type="caution">
    <text evidence="1">The sequence shown here is derived from an EMBL/GenBank/DDBJ whole genome shotgun (WGS) entry which is preliminary data.</text>
</comment>
<proteinExistence type="predicted"/>
<dbReference type="EMBL" id="CADEPI010000901">
    <property type="protein sequence ID" value="CAB3388777.1"/>
    <property type="molecule type" value="Genomic_DNA"/>
</dbReference>
<gene>
    <name evidence="1" type="ORF">CLODIP_2_CD12544</name>
</gene>
<evidence type="ECO:0000313" key="1">
    <source>
        <dbReference type="EMBL" id="CAB3388777.1"/>
    </source>
</evidence>
<evidence type="ECO:0000313" key="2">
    <source>
        <dbReference type="Proteomes" id="UP000494165"/>
    </source>
</evidence>
<protein>
    <submittedName>
        <fullName evidence="1">Uncharacterized protein</fullName>
    </submittedName>
</protein>
<sequence length="133" mass="14561">MAPNYASHGNKQRQASSVPVVTKFIALRKSVAEFVHELSTKLPTTSETASDWLKKLSTCHLPVDAELLSLLMDAPNDEGLVFTSWPPLFVYVSVGLSISSRRLFLRISEGHHLDVRRHLASSGGVPAAPEGWP</sequence>